<dbReference type="EMBL" id="JAPEVG010000064">
    <property type="protein sequence ID" value="KAJ8488363.1"/>
    <property type="molecule type" value="Genomic_DNA"/>
</dbReference>
<protein>
    <submittedName>
        <fullName evidence="2">Uncharacterized protein</fullName>
    </submittedName>
</protein>
<evidence type="ECO:0000313" key="3">
    <source>
        <dbReference type="Proteomes" id="UP001215151"/>
    </source>
</evidence>
<dbReference type="Proteomes" id="UP001215151">
    <property type="component" value="Unassembled WGS sequence"/>
</dbReference>
<feature type="region of interest" description="Disordered" evidence="1">
    <location>
        <begin position="1"/>
        <end position="34"/>
    </location>
</feature>
<organism evidence="2 3">
    <name type="scientific">Trametes cubensis</name>
    <dbReference type="NCBI Taxonomy" id="1111947"/>
    <lineage>
        <taxon>Eukaryota</taxon>
        <taxon>Fungi</taxon>
        <taxon>Dikarya</taxon>
        <taxon>Basidiomycota</taxon>
        <taxon>Agaricomycotina</taxon>
        <taxon>Agaricomycetes</taxon>
        <taxon>Polyporales</taxon>
        <taxon>Polyporaceae</taxon>
        <taxon>Trametes</taxon>
    </lineage>
</organism>
<gene>
    <name evidence="2" type="ORF">ONZ51_g3629</name>
</gene>
<proteinExistence type="predicted"/>
<evidence type="ECO:0000256" key="1">
    <source>
        <dbReference type="SAM" id="MobiDB-lite"/>
    </source>
</evidence>
<accession>A0AAD7XB03</accession>
<reference evidence="2" key="1">
    <citation type="submission" date="2022-11" db="EMBL/GenBank/DDBJ databases">
        <title>Genome Sequence of Cubamyces cubensis.</title>
        <authorList>
            <person name="Buettner E."/>
        </authorList>
    </citation>
    <scope>NUCLEOTIDE SEQUENCE</scope>
    <source>
        <strain evidence="2">MPL-01</strain>
    </source>
</reference>
<name>A0AAD7XB03_9APHY</name>
<dbReference type="AlphaFoldDB" id="A0AAD7XB03"/>
<keyword evidence="3" id="KW-1185">Reference proteome</keyword>
<evidence type="ECO:0000313" key="2">
    <source>
        <dbReference type="EMBL" id="KAJ8488363.1"/>
    </source>
</evidence>
<comment type="caution">
    <text evidence="2">The sequence shown here is derived from an EMBL/GenBank/DDBJ whole genome shotgun (WGS) entry which is preliminary data.</text>
</comment>
<feature type="region of interest" description="Disordered" evidence="1">
    <location>
        <begin position="62"/>
        <end position="101"/>
    </location>
</feature>
<sequence length="305" mass="34926">MQHFSPPQRKRSGPAYNQPAVMLKRPPNSSLPTYRRSPLHVEVIPLWRFNPHISKMLAEWSLSRGQKRPRSPSSSSMLKRPKLIKSKKSDVENAPANLEKSAPNSLESGFNIIRSLVATVTRATNKIISSQKPRTQLYDLEHYVSAYRRTVTVSTKHIWTASVPSVSPLTTQRLGTRSMHTQDQMYALILKTRELKWNLRIEESEDTAPKDVCILPAPRGTPANLLAERGKFGRRRPYVPHDYVRGLIIPEWKVWNDVQTPADVLLLHRIAVENKMPKVGTEERRMYTKTTVDVVEALNICIRNR</sequence>